<dbReference type="EMBL" id="CAJVPT010000498">
    <property type="protein sequence ID" value="CAG8445459.1"/>
    <property type="molecule type" value="Genomic_DNA"/>
</dbReference>
<accession>A0ACA9K0U5</accession>
<evidence type="ECO:0000313" key="1">
    <source>
        <dbReference type="EMBL" id="CAG8445459.1"/>
    </source>
</evidence>
<dbReference type="Proteomes" id="UP000789525">
    <property type="component" value="Unassembled WGS sequence"/>
</dbReference>
<keyword evidence="2" id="KW-1185">Reference proteome</keyword>
<comment type="caution">
    <text evidence="1">The sequence shown here is derived from an EMBL/GenBank/DDBJ whole genome shotgun (WGS) entry which is preliminary data.</text>
</comment>
<sequence>MYQGTEYISMFRPPSQSSMEETSNPYTNFASISQTSGSSHDKVGQSQEFITQVFKRSLADSSVPRITQTIVSGDCCSECCPVVAAQAASSARKTESNHIMNESDLPSHYYQPPLTQNMSSYDNFSVAPRQSLSAFRSITSPQLHKIIQEESNLSPVSNNRNETPTYYVHGLGSDFSIISNISNKNSRARVPEISESYGPSSNGNPSTNSRGMMSSQENNTSLTNDPILESSITEKRDNSTLSRILSRLSPDSVSGTKRKHDEIIDEARCLWATCAAVFRSIDDLIPHLSKLHVAGRSKGNLCRWASCSKEKEGSDELIQHLCSDHLGTQKPQHGCKWKGCYLRFVTFEELTGHVSEGHIGCGRSQYICYWEQCDRKGRPFTQRQKVMRHIQTHTGDKPYQCTVCKKRFSEANIMTQHMRTHTGEKPYKCPQPECDKTFSISGALTIHLRVHTGEKPFKCKFEGCVKYFAESSNLTKHLSLVTRNFQDRIRLHVIRRPTPNSSNSSYVEWNG</sequence>
<protein>
    <submittedName>
        <fullName evidence="1">2069_t:CDS:1</fullName>
    </submittedName>
</protein>
<reference evidence="1" key="1">
    <citation type="submission" date="2021-06" db="EMBL/GenBank/DDBJ databases">
        <authorList>
            <person name="Kallberg Y."/>
            <person name="Tangrot J."/>
            <person name="Rosling A."/>
        </authorList>
    </citation>
    <scope>NUCLEOTIDE SEQUENCE</scope>
    <source>
        <strain evidence="1">CL356</strain>
    </source>
</reference>
<gene>
    <name evidence="1" type="ORF">ACOLOM_LOCUS483</name>
</gene>
<name>A0ACA9K0U5_9GLOM</name>
<proteinExistence type="predicted"/>
<evidence type="ECO:0000313" key="2">
    <source>
        <dbReference type="Proteomes" id="UP000789525"/>
    </source>
</evidence>
<organism evidence="1 2">
    <name type="scientific">Acaulospora colombiana</name>
    <dbReference type="NCBI Taxonomy" id="27376"/>
    <lineage>
        <taxon>Eukaryota</taxon>
        <taxon>Fungi</taxon>
        <taxon>Fungi incertae sedis</taxon>
        <taxon>Mucoromycota</taxon>
        <taxon>Glomeromycotina</taxon>
        <taxon>Glomeromycetes</taxon>
        <taxon>Diversisporales</taxon>
        <taxon>Acaulosporaceae</taxon>
        <taxon>Acaulospora</taxon>
    </lineage>
</organism>